<dbReference type="AlphaFoldDB" id="A0A8J3RSR2"/>
<gene>
    <name evidence="1" type="ORF">Plo01_64640</name>
</gene>
<dbReference type="RefSeq" id="WP_203894486.1">
    <property type="nucleotide sequence ID" value="NZ_BOOH01000055.1"/>
</dbReference>
<dbReference type="EMBL" id="BOOH01000055">
    <property type="protein sequence ID" value="GIH80035.1"/>
    <property type="molecule type" value="Genomic_DNA"/>
</dbReference>
<proteinExistence type="predicted"/>
<keyword evidence="2" id="KW-1185">Reference proteome</keyword>
<comment type="caution">
    <text evidence="1">The sequence shown here is derived from an EMBL/GenBank/DDBJ whole genome shotgun (WGS) entry which is preliminary data.</text>
</comment>
<sequence>MDPHPHGNPLTHLCERAGIPQLPYALEGLTAGVALVGEGGVRVRSSLQSSLIRSAAGVEDAAAKFTARTPPSGAPAASAGAAGSGREETLGSLIDAYCATETDAGRREWMRFILHTVVETELAAPAGGLSTAVLEVPEPYGGGDDVPGGGCRRLITALTPDAPIRTGATSRSRRAAYRPRCGKGSPACSRWPKPMVTAGWCSVREGAGCSATIPAWPPAGVHRPAAAPSGRAWWAG</sequence>
<name>A0A8J3RSR2_9ACTN</name>
<accession>A0A8J3RSR2</accession>
<dbReference type="Proteomes" id="UP000616724">
    <property type="component" value="Unassembled WGS sequence"/>
</dbReference>
<evidence type="ECO:0000313" key="2">
    <source>
        <dbReference type="Proteomes" id="UP000616724"/>
    </source>
</evidence>
<protein>
    <submittedName>
        <fullName evidence="1">Uncharacterized protein</fullName>
    </submittedName>
</protein>
<evidence type="ECO:0000313" key="1">
    <source>
        <dbReference type="EMBL" id="GIH80035.1"/>
    </source>
</evidence>
<organism evidence="1 2">
    <name type="scientific">Planobispora longispora</name>
    <dbReference type="NCBI Taxonomy" id="28887"/>
    <lineage>
        <taxon>Bacteria</taxon>
        <taxon>Bacillati</taxon>
        <taxon>Actinomycetota</taxon>
        <taxon>Actinomycetes</taxon>
        <taxon>Streptosporangiales</taxon>
        <taxon>Streptosporangiaceae</taxon>
        <taxon>Planobispora</taxon>
    </lineage>
</organism>
<reference evidence="1 2" key="1">
    <citation type="submission" date="2021-01" db="EMBL/GenBank/DDBJ databases">
        <title>Whole genome shotgun sequence of Planobispora longispora NBRC 13918.</title>
        <authorList>
            <person name="Komaki H."/>
            <person name="Tamura T."/>
        </authorList>
    </citation>
    <scope>NUCLEOTIDE SEQUENCE [LARGE SCALE GENOMIC DNA]</scope>
    <source>
        <strain evidence="1 2">NBRC 13918</strain>
    </source>
</reference>